<dbReference type="SUPFAM" id="SSF56219">
    <property type="entry name" value="DNase I-like"/>
    <property type="match status" value="2"/>
</dbReference>
<feature type="region of interest" description="Disordered" evidence="1">
    <location>
        <begin position="822"/>
        <end position="848"/>
    </location>
</feature>
<sequence>MGWKRSPDRLKQAGAKRLSPLSWSRLKPGRNKQDSPGKVAPAAFFGDTPGGDLGDSDGCNKEENLNHNDNKRPIPSDDLPNACVDGPAMDDETKSKDIHTGCTEATTLADGGVASGGRNMQGPDPEPDESRHDGAGGDRKGEQGLTTEEKVTGDLHQEDTAVSSKWLETGARQPPATAAAGPPEAAKHARRVLARDNTLTSRDEWPELLDSEPDPELWALDKGEDDVLAAAKSMGSVLVRVVTWNLHAKPTPAADKLRETILPPGKFHIYAIGTEECLHSIAKSVIVHSKKEWESLLKETLGYSYEMLCAHGLQATHNAVFAHRGIIPLLRNVRSSAVATGLSLGAPSTTLGNKGGVGISFSVGATSCVFVNSHLAAHQNNVRERNDHFFQISNGLVRDLGPPGPSGVNAGAAHDGRDPKCEEEPPPAAASAPLSVSEQSPPGEVGWDERANKRDDDDGGDDGGGANAEGQPPPVSVADATAGVRGQGPGEESTTTRPSMVGARSLDGDGDPDHSNLNSAAMPAECSKVAASPLSPTGKEGTRSKETKTDVAAVAAAAPKTVVEEVDGAVDKCTTPPLTPDPSDTRPSRRSTGQQDESGGNHGGRQWRGQEEAQPGVGLGGRDMVPKHSSDARSSCTTLPQAFDRVFWAGDLNYRVNAPRAVADLLLSKDMHGVLLNNEQLSLERSRDRGGEGGGEGGRQAPPFSGYSEGPLNFRPTYKFDSGTDTYDTSSKQRVPAWTDRILYSGRVVSAPPTDDAAATTVKKNEPREMCNEGKSGEENGVGGVGAMGGIQLTAYRSVGELKTSDHRPVLASFVMQFDQQEGGHHGNGGAEEAAVTNQTSSEVCAVM</sequence>
<dbReference type="Pfam" id="PF22669">
    <property type="entry name" value="Exo_endo_phos2"/>
    <property type="match status" value="2"/>
</dbReference>
<keyword evidence="3" id="KW-0540">Nuclease</keyword>
<dbReference type="InterPro" id="IPR000300">
    <property type="entry name" value="IPPc"/>
</dbReference>
<evidence type="ECO:0000256" key="1">
    <source>
        <dbReference type="SAM" id="MobiDB-lite"/>
    </source>
</evidence>
<feature type="region of interest" description="Disordered" evidence="1">
    <location>
        <begin position="682"/>
        <end position="712"/>
    </location>
</feature>
<keyword evidence="3" id="KW-0378">Hydrolase</keyword>
<feature type="region of interest" description="Disordered" evidence="1">
    <location>
        <begin position="396"/>
        <end position="635"/>
    </location>
</feature>
<feature type="compositionally biased region" description="Basic and acidic residues" evidence="1">
    <location>
        <begin position="128"/>
        <end position="158"/>
    </location>
</feature>
<dbReference type="GO" id="GO:0046856">
    <property type="term" value="P:phosphatidylinositol dephosphorylation"/>
    <property type="evidence" value="ECO:0007669"/>
    <property type="project" value="InterPro"/>
</dbReference>
<dbReference type="GO" id="GO:0004527">
    <property type="term" value="F:exonuclease activity"/>
    <property type="evidence" value="ECO:0007669"/>
    <property type="project" value="UniProtKB-KW"/>
</dbReference>
<feature type="compositionally biased region" description="Polar residues" evidence="1">
    <location>
        <begin position="836"/>
        <end position="848"/>
    </location>
</feature>
<dbReference type="Gene3D" id="3.60.10.10">
    <property type="entry name" value="Endonuclease/exonuclease/phosphatase"/>
    <property type="match status" value="2"/>
</dbReference>
<dbReference type="EMBL" id="FN649726">
    <property type="protein sequence ID" value="CBN76696.1"/>
    <property type="molecule type" value="Genomic_DNA"/>
</dbReference>
<dbReference type="STRING" id="2880.D8LBI7"/>
<organism evidence="3 4">
    <name type="scientific">Ectocarpus siliculosus</name>
    <name type="common">Brown alga</name>
    <name type="synonym">Conferva siliculosa</name>
    <dbReference type="NCBI Taxonomy" id="2880"/>
    <lineage>
        <taxon>Eukaryota</taxon>
        <taxon>Sar</taxon>
        <taxon>Stramenopiles</taxon>
        <taxon>Ochrophyta</taxon>
        <taxon>PX clade</taxon>
        <taxon>Phaeophyceae</taxon>
        <taxon>Ectocarpales</taxon>
        <taxon>Ectocarpaceae</taxon>
        <taxon>Ectocarpus</taxon>
    </lineage>
</organism>
<accession>D8LBI7</accession>
<gene>
    <name evidence="3" type="ORF">Esi_0000_0478</name>
</gene>
<dbReference type="SMART" id="SM00128">
    <property type="entry name" value="IPPc"/>
    <property type="match status" value="1"/>
</dbReference>
<feature type="compositionally biased region" description="Low complexity" evidence="1">
    <location>
        <begin position="550"/>
        <end position="561"/>
    </location>
</feature>
<dbReference type="eggNOG" id="KOG0565">
    <property type="taxonomic scope" value="Eukaryota"/>
</dbReference>
<dbReference type="InParanoid" id="D8LBI7"/>
<protein>
    <submittedName>
        <fullName evidence="3">Endonuclease/Exonuclease/phosphatase family protein</fullName>
    </submittedName>
</protein>
<keyword evidence="4" id="KW-1185">Reference proteome</keyword>
<feature type="compositionally biased region" description="Basic and acidic residues" evidence="1">
    <location>
        <begin position="414"/>
        <end position="423"/>
    </location>
</feature>
<dbReference type="Proteomes" id="UP000002630">
    <property type="component" value="Linkage Group LG01"/>
</dbReference>
<feature type="compositionally biased region" description="Basic and acidic residues" evidence="1">
    <location>
        <begin position="58"/>
        <end position="75"/>
    </location>
</feature>
<feature type="compositionally biased region" description="Basic and acidic residues" evidence="1">
    <location>
        <begin position="1"/>
        <end position="11"/>
    </location>
</feature>
<feature type="region of interest" description="Disordered" evidence="1">
    <location>
        <begin position="1"/>
        <end position="158"/>
    </location>
</feature>
<feature type="compositionally biased region" description="Basic and acidic residues" evidence="1">
    <location>
        <begin position="447"/>
        <end position="456"/>
    </location>
</feature>
<dbReference type="AlphaFoldDB" id="D8LBI7"/>
<dbReference type="PANTHER" id="PTHR11200">
    <property type="entry name" value="INOSITOL 5-PHOSPHATASE"/>
    <property type="match status" value="1"/>
</dbReference>
<keyword evidence="3" id="KW-0255">Endonuclease</keyword>
<evidence type="ECO:0000313" key="3">
    <source>
        <dbReference type="EMBL" id="CBN76696.1"/>
    </source>
</evidence>
<reference evidence="3 4" key="1">
    <citation type="journal article" date="2010" name="Nature">
        <title>The Ectocarpus genome and the independent evolution of multicellularity in brown algae.</title>
        <authorList>
            <person name="Cock J.M."/>
            <person name="Sterck L."/>
            <person name="Rouze P."/>
            <person name="Scornet D."/>
            <person name="Allen A.E."/>
            <person name="Amoutzias G."/>
            <person name="Anthouard V."/>
            <person name="Artiguenave F."/>
            <person name="Aury J.M."/>
            <person name="Badger J.H."/>
            <person name="Beszteri B."/>
            <person name="Billiau K."/>
            <person name="Bonnet E."/>
            <person name="Bothwell J.H."/>
            <person name="Bowler C."/>
            <person name="Boyen C."/>
            <person name="Brownlee C."/>
            <person name="Carrano C.J."/>
            <person name="Charrier B."/>
            <person name="Cho G.Y."/>
            <person name="Coelho S.M."/>
            <person name="Collen J."/>
            <person name="Corre E."/>
            <person name="Da Silva C."/>
            <person name="Delage L."/>
            <person name="Delaroque N."/>
            <person name="Dittami S.M."/>
            <person name="Doulbeau S."/>
            <person name="Elias M."/>
            <person name="Farnham G."/>
            <person name="Gachon C.M."/>
            <person name="Gschloessl B."/>
            <person name="Heesch S."/>
            <person name="Jabbari K."/>
            <person name="Jubin C."/>
            <person name="Kawai H."/>
            <person name="Kimura K."/>
            <person name="Kloareg B."/>
            <person name="Kupper F.C."/>
            <person name="Lang D."/>
            <person name="Le Bail A."/>
            <person name="Leblanc C."/>
            <person name="Lerouge P."/>
            <person name="Lohr M."/>
            <person name="Lopez P.J."/>
            <person name="Martens C."/>
            <person name="Maumus F."/>
            <person name="Michel G."/>
            <person name="Miranda-Saavedra D."/>
            <person name="Morales J."/>
            <person name="Moreau H."/>
            <person name="Motomura T."/>
            <person name="Nagasato C."/>
            <person name="Napoli C.A."/>
            <person name="Nelson D.R."/>
            <person name="Nyvall-Collen P."/>
            <person name="Peters A.F."/>
            <person name="Pommier C."/>
            <person name="Potin P."/>
            <person name="Poulain J."/>
            <person name="Quesneville H."/>
            <person name="Read B."/>
            <person name="Rensing S.A."/>
            <person name="Ritter A."/>
            <person name="Rousvoal S."/>
            <person name="Samanta M."/>
            <person name="Samson G."/>
            <person name="Schroeder D.C."/>
            <person name="Segurens B."/>
            <person name="Strittmatter M."/>
            <person name="Tonon T."/>
            <person name="Tregear J.W."/>
            <person name="Valentin K."/>
            <person name="von Dassow P."/>
            <person name="Yamagishi T."/>
            <person name="Van de Peer Y."/>
            <person name="Wincker P."/>
        </authorList>
    </citation>
    <scope>NUCLEOTIDE SEQUENCE [LARGE SCALE GENOMIC DNA]</scope>
    <source>
        <strain evidence="4">Ec32 / CCAP1310/4</strain>
    </source>
</reference>
<feature type="compositionally biased region" description="Basic and acidic residues" evidence="1">
    <location>
        <begin position="540"/>
        <end position="549"/>
    </location>
</feature>
<name>D8LBI7_ECTSI</name>
<feature type="compositionally biased region" description="Basic and acidic residues" evidence="1">
    <location>
        <begin position="682"/>
        <end position="691"/>
    </location>
</feature>
<dbReference type="OrthoDB" id="2248459at2759"/>
<evidence type="ECO:0000259" key="2">
    <source>
        <dbReference type="SMART" id="SM00128"/>
    </source>
</evidence>
<dbReference type="EMBL" id="FN647682">
    <property type="protein sequence ID" value="CBN76696.1"/>
    <property type="molecule type" value="Genomic_DNA"/>
</dbReference>
<dbReference type="InterPro" id="IPR036691">
    <property type="entry name" value="Endo/exonu/phosph_ase_sf"/>
</dbReference>
<evidence type="ECO:0000313" key="4">
    <source>
        <dbReference type="Proteomes" id="UP000002630"/>
    </source>
</evidence>
<feature type="compositionally biased region" description="Low complexity" evidence="1">
    <location>
        <begin position="429"/>
        <end position="438"/>
    </location>
</feature>
<dbReference type="GO" id="GO:0004439">
    <property type="term" value="F:phosphatidylinositol-4,5-bisphosphate 5-phosphatase activity"/>
    <property type="evidence" value="ECO:0007669"/>
    <property type="project" value="TreeGrafter"/>
</dbReference>
<dbReference type="GO" id="GO:0004519">
    <property type="term" value="F:endonuclease activity"/>
    <property type="evidence" value="ECO:0007669"/>
    <property type="project" value="UniProtKB-KW"/>
</dbReference>
<dbReference type="PANTHER" id="PTHR11200:SF275">
    <property type="entry name" value="LD06095P"/>
    <property type="match status" value="1"/>
</dbReference>
<proteinExistence type="predicted"/>
<dbReference type="InterPro" id="IPR046985">
    <property type="entry name" value="IP5"/>
</dbReference>
<feature type="domain" description="Inositol polyphosphate-related phosphatase" evidence="2">
    <location>
        <begin position="235"/>
        <end position="822"/>
    </location>
</feature>